<dbReference type="Proteomes" id="UP000078541">
    <property type="component" value="Unassembled WGS sequence"/>
</dbReference>
<feature type="compositionally biased region" description="Polar residues" evidence="1">
    <location>
        <begin position="212"/>
        <end position="226"/>
    </location>
</feature>
<dbReference type="EMBL" id="KQ981856">
    <property type="protein sequence ID" value="KYN34538.1"/>
    <property type="molecule type" value="Genomic_DNA"/>
</dbReference>
<feature type="compositionally biased region" description="Polar residues" evidence="1">
    <location>
        <begin position="112"/>
        <end position="124"/>
    </location>
</feature>
<feature type="chain" id="PRO_5008271149" description="Pro-resilin" evidence="2">
    <location>
        <begin position="18"/>
        <end position="445"/>
    </location>
</feature>
<evidence type="ECO:0000256" key="1">
    <source>
        <dbReference type="SAM" id="MobiDB-lite"/>
    </source>
</evidence>
<organism evidence="3 4">
    <name type="scientific">Trachymyrmex septentrionalis</name>
    <dbReference type="NCBI Taxonomy" id="34720"/>
    <lineage>
        <taxon>Eukaryota</taxon>
        <taxon>Metazoa</taxon>
        <taxon>Ecdysozoa</taxon>
        <taxon>Arthropoda</taxon>
        <taxon>Hexapoda</taxon>
        <taxon>Insecta</taxon>
        <taxon>Pterygota</taxon>
        <taxon>Neoptera</taxon>
        <taxon>Endopterygota</taxon>
        <taxon>Hymenoptera</taxon>
        <taxon>Apocrita</taxon>
        <taxon>Aculeata</taxon>
        <taxon>Formicoidea</taxon>
        <taxon>Formicidae</taxon>
        <taxon>Myrmicinae</taxon>
        <taxon>Trachymyrmex</taxon>
    </lineage>
</organism>
<keyword evidence="4" id="KW-1185">Reference proteome</keyword>
<evidence type="ECO:0000256" key="2">
    <source>
        <dbReference type="SAM" id="SignalP"/>
    </source>
</evidence>
<dbReference type="AlphaFoldDB" id="A0A195F249"/>
<accession>A0A195F249</accession>
<gene>
    <name evidence="3" type="ORF">ALC56_11026</name>
</gene>
<reference evidence="3 4" key="1">
    <citation type="submission" date="2016-03" db="EMBL/GenBank/DDBJ databases">
        <title>Trachymyrmex septentrionalis WGS genome.</title>
        <authorList>
            <person name="Nygaard S."/>
            <person name="Hu H."/>
            <person name="Boomsma J."/>
            <person name="Zhang G."/>
        </authorList>
    </citation>
    <scope>NUCLEOTIDE SEQUENCE [LARGE SCALE GENOMIC DNA]</scope>
    <source>
        <strain evidence="3">Tsep2-gDNA-1</strain>
        <tissue evidence="3">Whole body</tissue>
    </source>
</reference>
<evidence type="ECO:0008006" key="5">
    <source>
        <dbReference type="Google" id="ProtNLM"/>
    </source>
</evidence>
<proteinExistence type="predicted"/>
<evidence type="ECO:0000313" key="4">
    <source>
        <dbReference type="Proteomes" id="UP000078541"/>
    </source>
</evidence>
<sequence>MLLSAVVICYCMIAANAEPPLNSYSFTSGSNGYDYSNTVTSNGYLGSKDSYRNGGSFYGAFTGDINHKLPNHVGAHSLINIGNQGHQSSIGGNDVGNSYNGYSANDQGNEYAGYSNTYENSASEPYTKPTYPTSAPLRGHIDANNNGESIFNVYASDSTHKDSDFGQYAATSSSSSSSSSSSGSSGSSSGSSSSSSSSNKRIPAYSGYSRPTRISDNYPESSTDNGIQGYLDSSGSSSYSESDHIYSPYSPGGLTSEYSFGKQKNDPLNLKGGNKHNGGIYLIPSGTRYTRGNPGHVSFNRDVPSFISGDSGLSSHFSQAHGTYSSGKLNKYGYKLSRYTPNSSVTYVSRERDGYYTPYGKGGGKVIIIKNNKPNYTGRVYSEDPLYAGSNGGYRSKSGFVNGFSASSNFDGYTGSSNYNDGPTVPRRYRMVNPVFVQKKSATFI</sequence>
<evidence type="ECO:0000313" key="3">
    <source>
        <dbReference type="EMBL" id="KYN34538.1"/>
    </source>
</evidence>
<protein>
    <recommendedName>
        <fullName evidence="5">Pro-resilin</fullName>
    </recommendedName>
</protein>
<feature type="region of interest" description="Disordered" evidence="1">
    <location>
        <begin position="166"/>
        <end position="245"/>
    </location>
</feature>
<feature type="compositionally biased region" description="Low complexity" evidence="1">
    <location>
        <begin position="172"/>
        <end position="198"/>
    </location>
</feature>
<dbReference type="KEGG" id="tsep:108752488"/>
<name>A0A195F249_9HYME</name>
<feature type="region of interest" description="Disordered" evidence="1">
    <location>
        <begin position="112"/>
        <end position="142"/>
    </location>
</feature>
<feature type="signal peptide" evidence="2">
    <location>
        <begin position="1"/>
        <end position="17"/>
    </location>
</feature>
<dbReference type="OrthoDB" id="7602998at2759"/>
<keyword evidence="2" id="KW-0732">Signal</keyword>